<dbReference type="Pfam" id="PF06889">
    <property type="entry name" value="DUF1266"/>
    <property type="match status" value="1"/>
</dbReference>
<protein>
    <recommendedName>
        <fullName evidence="2">DUF1266 domain-containing protein</fullName>
    </recommendedName>
</protein>
<dbReference type="HOGENOM" id="CLU_1033326_0_0_11"/>
<proteinExistence type="predicted"/>
<dbReference type="RefSeq" id="WP_003858818.1">
    <property type="nucleotide sequence ID" value="NZ_CP011309.1"/>
</dbReference>
<dbReference type="GeneID" id="1019309"/>
<name>A0A0F6Z5F1_9CORY</name>
<evidence type="ECO:0000313" key="4">
    <source>
        <dbReference type="Proteomes" id="UP000034037"/>
    </source>
</evidence>
<feature type="transmembrane region" description="Helical" evidence="1">
    <location>
        <begin position="6"/>
        <end position="28"/>
    </location>
</feature>
<reference evidence="3 4" key="1">
    <citation type="submission" date="2015-04" db="EMBL/GenBank/DDBJ databases">
        <title>Complete Genome Sequence of Brevibacterium flavum ATCC 15168.</title>
        <authorList>
            <person name="Ahn J."/>
            <person name="Park G."/>
            <person name="Jeon W."/>
            <person name="Jang Y."/>
            <person name="Jang M."/>
            <person name="Lee H."/>
            <person name="Lee H."/>
        </authorList>
    </citation>
    <scope>NUCLEOTIDE SEQUENCE [LARGE SCALE GENOMIC DNA]</scope>
    <source>
        <strain evidence="3 4">ATCC 15168</strain>
    </source>
</reference>
<evidence type="ECO:0000256" key="1">
    <source>
        <dbReference type="SAM" id="Phobius"/>
    </source>
</evidence>
<gene>
    <name evidence="3" type="ORF">YH66_07085</name>
</gene>
<keyword evidence="1" id="KW-0472">Membrane</keyword>
<dbReference type="InterPro" id="IPR009677">
    <property type="entry name" value="DUF1266"/>
</dbReference>
<keyword evidence="1" id="KW-0812">Transmembrane</keyword>
<feature type="domain" description="DUF1266" evidence="2">
    <location>
        <begin position="102"/>
        <end position="266"/>
    </location>
</feature>
<dbReference type="EMBL" id="CP011309">
    <property type="protein sequence ID" value="AKF27328.1"/>
    <property type="molecule type" value="Genomic_DNA"/>
</dbReference>
<organism evidence="3 4">
    <name type="scientific">[Brevibacterium] flavum</name>
    <dbReference type="NCBI Taxonomy" id="92706"/>
    <lineage>
        <taxon>Bacteria</taxon>
        <taxon>Bacillati</taxon>
        <taxon>Actinomycetota</taxon>
        <taxon>Actinomycetes</taxon>
        <taxon>Mycobacteriales</taxon>
        <taxon>Corynebacteriaceae</taxon>
        <taxon>Corynebacterium</taxon>
    </lineage>
</organism>
<dbReference type="PATRIC" id="fig|92706.3.peg.1473"/>
<keyword evidence="4" id="KW-1185">Reference proteome</keyword>
<dbReference type="AlphaFoldDB" id="A0A0F6Z5F1"/>
<dbReference type="Proteomes" id="UP000034037">
    <property type="component" value="Chromosome"/>
</dbReference>
<accession>A0A0F6Z5F1</accession>
<keyword evidence="1" id="KW-1133">Transmembrane helix</keyword>
<evidence type="ECO:0000313" key="3">
    <source>
        <dbReference type="EMBL" id="AKF27328.1"/>
    </source>
</evidence>
<sequence length="269" mass="30029">MSSQQTIFIILLFAAVILISIVMITAAFKTRKKRFAARAEGMANPTIPAPTVPWQRFAGALAALYARPEWHKTRGAKRVYSAEQTYFGFVSAMPLGMVQNMLQTDWGVKKSEHAVDQLSKGVEVIVGVAAGNWRKNGVSPAQVEEAGQRLAAEGLAHPHFVVFQKQLQQADPNAEYDLDVLAFDIARVANLLRWAAYTDLLLPAEARWFQDQLGIAAAVSFGSWEEYGERYVRGLQKNFKGGNKPYIEGERWLNTEAESPWKTQKWISA</sequence>
<evidence type="ECO:0000259" key="2">
    <source>
        <dbReference type="Pfam" id="PF06889"/>
    </source>
</evidence>